<accession>A0A8S4DJ44</accession>
<comment type="caution">
    <text evidence="1">The sequence shown here is derived from an EMBL/GenBank/DDBJ whole genome shotgun (WGS) entry which is preliminary data.</text>
</comment>
<protein>
    <submittedName>
        <fullName evidence="1">(diamondback moth) hypothetical protein</fullName>
    </submittedName>
</protein>
<organism evidence="1 2">
    <name type="scientific">Plutella xylostella</name>
    <name type="common">Diamondback moth</name>
    <name type="synonym">Plutella maculipennis</name>
    <dbReference type="NCBI Taxonomy" id="51655"/>
    <lineage>
        <taxon>Eukaryota</taxon>
        <taxon>Metazoa</taxon>
        <taxon>Ecdysozoa</taxon>
        <taxon>Arthropoda</taxon>
        <taxon>Hexapoda</taxon>
        <taxon>Insecta</taxon>
        <taxon>Pterygota</taxon>
        <taxon>Neoptera</taxon>
        <taxon>Endopterygota</taxon>
        <taxon>Lepidoptera</taxon>
        <taxon>Glossata</taxon>
        <taxon>Ditrysia</taxon>
        <taxon>Yponomeutoidea</taxon>
        <taxon>Plutellidae</taxon>
        <taxon>Plutella</taxon>
    </lineage>
</organism>
<sequence>MSEESSIDIEQELEELLTKVQPNLQDVIKRSFTNVALQLSSNGLNNGEQTKPDNLEDTSYFTKNTQVNLSRLELVKPPSFHVQNISVDVKSMAMTLRCSLGEVKIKGLYSAFNENLYNLIPVMSEGHVLISLLNMTADVQVGLTVDNDEFSCINPSIEFNHDEVLIKLSWPSPQRSGGYEFKSTEQVAKHMDELPLSACLSFSLRALLARRLRRHLDTALRRAASVSQLMRCDTALLDAYSARAHSLATFGNKAIDALLMDVRRSLLQARRELLPAPPLPAVFLHKVGATWCIGRFETDAGWVKNLATVDRVGDVSVTRPDELKTTFRATLSIKDLQIGYDSYHVRATGAACAGRLAARCSSRLALRVTLGHTRWEPYAQLDELSLEVMDNTEVHAPGLGSLPWLAAAAAGWARAPAAAVITEQLRREVAVALARLPMWERTADSGGR</sequence>
<name>A0A8S4DJ44_PLUXY</name>
<dbReference type="InterPro" id="IPR038602">
    <property type="entry name" value="Mite_allergen_7_sf"/>
</dbReference>
<dbReference type="Proteomes" id="UP000653454">
    <property type="component" value="Unassembled WGS sequence"/>
</dbReference>
<gene>
    <name evidence="1" type="ORF">PLXY2_LOCUS2788</name>
</gene>
<dbReference type="Gene3D" id="3.15.10.50">
    <property type="match status" value="1"/>
</dbReference>
<dbReference type="InterPro" id="IPR038606">
    <property type="entry name" value="To_sf"/>
</dbReference>
<evidence type="ECO:0000313" key="1">
    <source>
        <dbReference type="EMBL" id="CAG9102837.1"/>
    </source>
</evidence>
<dbReference type="AlphaFoldDB" id="A0A8S4DJ44"/>
<dbReference type="Gene3D" id="3.15.10.30">
    <property type="entry name" value="Haemolymph juvenile hormone binding protein"/>
    <property type="match status" value="1"/>
</dbReference>
<dbReference type="EMBL" id="CAJHNJ030000007">
    <property type="protein sequence ID" value="CAG9102837.1"/>
    <property type="molecule type" value="Genomic_DNA"/>
</dbReference>
<evidence type="ECO:0000313" key="2">
    <source>
        <dbReference type="Proteomes" id="UP000653454"/>
    </source>
</evidence>
<keyword evidence="2" id="KW-1185">Reference proteome</keyword>
<proteinExistence type="predicted"/>
<reference evidence="1" key="1">
    <citation type="submission" date="2020-11" db="EMBL/GenBank/DDBJ databases">
        <authorList>
            <person name="Whiteford S."/>
        </authorList>
    </citation>
    <scope>NUCLEOTIDE SEQUENCE</scope>
</reference>